<dbReference type="KEGG" id="psin:CAK95_17330"/>
<sequence>MYRVTNIKPAGSWVMAEAVDRVTLDADDRTRRRIVLTGENGTQFLLDFVSPVTLHHGDGLVLDDGSIVLVAGMPEPLAEIAASSPREFVRLAWHLGNRHTDVQITGSRIRIRRDHVLEDMMRGLGATVTLIDAPFEPHATVPHSHDHEHAHHHHHGDHHGHDHER</sequence>
<dbReference type="InterPro" id="IPR012406">
    <property type="entry name" value="UreE"/>
</dbReference>
<dbReference type="Gene3D" id="2.60.260.20">
    <property type="entry name" value="Urease metallochaperone UreE, N-terminal domain"/>
    <property type="match status" value="1"/>
</dbReference>
<dbReference type="AlphaFoldDB" id="A0A1W6ZTJ4"/>
<evidence type="ECO:0000313" key="7">
    <source>
        <dbReference type="EMBL" id="ARQ00643.1"/>
    </source>
</evidence>
<dbReference type="RefSeq" id="WP_086089040.1">
    <property type="nucleotide sequence ID" value="NZ_CP021112.1"/>
</dbReference>
<accession>A0A1W6ZTJ4</accession>
<dbReference type="HAMAP" id="MF_00822">
    <property type="entry name" value="UreE"/>
    <property type="match status" value="1"/>
</dbReference>
<dbReference type="InterPro" id="IPR036118">
    <property type="entry name" value="UreE_N_sf"/>
</dbReference>
<reference evidence="7 8" key="1">
    <citation type="submission" date="2017-05" db="EMBL/GenBank/DDBJ databases">
        <title>Full genome sequence of Pseudorhodoplanes sinuspersici.</title>
        <authorList>
            <person name="Dastgheib S.M.M."/>
            <person name="Shavandi M."/>
            <person name="Tirandaz H."/>
        </authorList>
    </citation>
    <scope>NUCLEOTIDE SEQUENCE [LARGE SCALE GENOMIC DNA]</scope>
    <source>
        <strain evidence="7 8">RIPI110</strain>
    </source>
</reference>
<evidence type="ECO:0000313" key="8">
    <source>
        <dbReference type="Proteomes" id="UP000194137"/>
    </source>
</evidence>
<evidence type="ECO:0000256" key="6">
    <source>
        <dbReference type="SAM" id="MobiDB-lite"/>
    </source>
</evidence>
<comment type="similarity">
    <text evidence="5">Belongs to the UreE family.</text>
</comment>
<dbReference type="Pfam" id="PF02814">
    <property type="entry name" value="UreE_N"/>
    <property type="match status" value="1"/>
</dbReference>
<dbReference type="CDD" id="cd00571">
    <property type="entry name" value="UreE"/>
    <property type="match status" value="1"/>
</dbReference>
<dbReference type="Proteomes" id="UP000194137">
    <property type="component" value="Chromosome"/>
</dbReference>
<dbReference type="GO" id="GO:0051082">
    <property type="term" value="F:unfolded protein binding"/>
    <property type="evidence" value="ECO:0007669"/>
    <property type="project" value="UniProtKB-UniRule"/>
</dbReference>
<dbReference type="SUPFAM" id="SSF69287">
    <property type="entry name" value="Urease metallochaperone UreE, N-terminal domain"/>
    <property type="match status" value="1"/>
</dbReference>
<dbReference type="OrthoDB" id="9802215at2"/>
<evidence type="ECO:0000256" key="4">
    <source>
        <dbReference type="ARBA" id="ARBA00023186"/>
    </source>
</evidence>
<evidence type="ECO:0000256" key="2">
    <source>
        <dbReference type="ARBA" id="ARBA00022490"/>
    </source>
</evidence>
<keyword evidence="4 5" id="KW-0143">Chaperone</keyword>
<dbReference type="SUPFAM" id="SSF69737">
    <property type="entry name" value="Urease metallochaperone UreE, C-terminal domain"/>
    <property type="match status" value="1"/>
</dbReference>
<dbReference type="GO" id="GO:0006457">
    <property type="term" value="P:protein folding"/>
    <property type="evidence" value="ECO:0007669"/>
    <property type="project" value="InterPro"/>
</dbReference>
<dbReference type="SMART" id="SM00988">
    <property type="entry name" value="UreE_N"/>
    <property type="match status" value="1"/>
</dbReference>
<keyword evidence="2 5" id="KW-0963">Cytoplasm</keyword>
<evidence type="ECO:0000256" key="5">
    <source>
        <dbReference type="HAMAP-Rule" id="MF_00822"/>
    </source>
</evidence>
<dbReference type="GO" id="GO:0016151">
    <property type="term" value="F:nickel cation binding"/>
    <property type="evidence" value="ECO:0007669"/>
    <property type="project" value="UniProtKB-UniRule"/>
</dbReference>
<protein>
    <recommendedName>
        <fullName evidence="5">Urease accessory protein UreE</fullName>
    </recommendedName>
</protein>
<keyword evidence="8" id="KW-1185">Reference proteome</keyword>
<dbReference type="GO" id="GO:0065003">
    <property type="term" value="P:protein-containing complex assembly"/>
    <property type="evidence" value="ECO:0007669"/>
    <property type="project" value="InterPro"/>
</dbReference>
<name>A0A1W6ZTJ4_9HYPH</name>
<dbReference type="GO" id="GO:0005737">
    <property type="term" value="C:cytoplasm"/>
    <property type="evidence" value="ECO:0007669"/>
    <property type="project" value="UniProtKB-SubCell"/>
</dbReference>
<feature type="region of interest" description="Disordered" evidence="6">
    <location>
        <begin position="139"/>
        <end position="165"/>
    </location>
</feature>
<dbReference type="GO" id="GO:0019627">
    <property type="term" value="P:urea metabolic process"/>
    <property type="evidence" value="ECO:0007669"/>
    <property type="project" value="InterPro"/>
</dbReference>
<dbReference type="InterPro" id="IPR007864">
    <property type="entry name" value="UreE_C_dom"/>
</dbReference>
<evidence type="ECO:0000256" key="3">
    <source>
        <dbReference type="ARBA" id="ARBA00022596"/>
    </source>
</evidence>
<proteinExistence type="inferred from homology"/>
<dbReference type="Pfam" id="PF05194">
    <property type="entry name" value="UreE_C"/>
    <property type="match status" value="1"/>
</dbReference>
<evidence type="ECO:0000256" key="1">
    <source>
        <dbReference type="ARBA" id="ARBA00004496"/>
    </source>
</evidence>
<dbReference type="Gene3D" id="3.30.70.790">
    <property type="entry name" value="UreE, C-terminal domain"/>
    <property type="match status" value="1"/>
</dbReference>
<dbReference type="STRING" id="1235591.CAK95_17330"/>
<organism evidence="7 8">
    <name type="scientific">Pseudorhodoplanes sinuspersici</name>
    <dbReference type="NCBI Taxonomy" id="1235591"/>
    <lineage>
        <taxon>Bacteria</taxon>
        <taxon>Pseudomonadati</taxon>
        <taxon>Pseudomonadota</taxon>
        <taxon>Alphaproteobacteria</taxon>
        <taxon>Hyphomicrobiales</taxon>
        <taxon>Pseudorhodoplanes</taxon>
    </lineage>
</organism>
<dbReference type="InterPro" id="IPR004029">
    <property type="entry name" value="UreE_N"/>
</dbReference>
<comment type="subcellular location">
    <subcellularLocation>
        <location evidence="1 5">Cytoplasm</location>
    </subcellularLocation>
</comment>
<dbReference type="PIRSF" id="PIRSF036402">
    <property type="entry name" value="Ureas_acces_UreE"/>
    <property type="match status" value="1"/>
</dbReference>
<gene>
    <name evidence="5" type="primary">ureE</name>
    <name evidence="7" type="ORF">CAK95_17330</name>
</gene>
<dbReference type="EMBL" id="CP021112">
    <property type="protein sequence ID" value="ARQ00643.1"/>
    <property type="molecule type" value="Genomic_DNA"/>
</dbReference>
<keyword evidence="3 5" id="KW-0533">Nickel</keyword>
<comment type="function">
    <text evidence="5">Involved in urease metallocenter assembly. Binds nickel. Probably functions as a nickel donor during metallocenter assembly.</text>
</comment>